<comment type="caution">
    <text evidence="2">The sequence shown here is derived from an EMBL/GenBank/DDBJ whole genome shotgun (WGS) entry which is preliminary data.</text>
</comment>
<reference evidence="2" key="1">
    <citation type="submission" date="2020-02" db="EMBL/GenBank/DDBJ databases">
        <authorList>
            <person name="Shen X.-R."/>
            <person name="Zhang Y.-X."/>
        </authorList>
    </citation>
    <scope>NUCLEOTIDE SEQUENCE</scope>
    <source>
        <strain evidence="2">SYP-B3998</strain>
    </source>
</reference>
<feature type="transmembrane region" description="Helical" evidence="1">
    <location>
        <begin position="178"/>
        <end position="197"/>
    </location>
</feature>
<keyword evidence="1" id="KW-1133">Transmembrane helix</keyword>
<dbReference type="AlphaFoldDB" id="A0A6G4A3R0"/>
<keyword evidence="1" id="KW-0812">Transmembrane</keyword>
<gene>
    <name evidence="2" type="ORF">GK047_24475</name>
</gene>
<feature type="transmembrane region" description="Helical" evidence="1">
    <location>
        <begin position="72"/>
        <end position="90"/>
    </location>
</feature>
<dbReference type="RefSeq" id="WP_163952687.1">
    <property type="nucleotide sequence ID" value="NZ_JAAIKC010000013.1"/>
</dbReference>
<feature type="transmembrane region" description="Helical" evidence="1">
    <location>
        <begin position="48"/>
        <end position="65"/>
    </location>
</feature>
<evidence type="ECO:0000256" key="1">
    <source>
        <dbReference type="SAM" id="Phobius"/>
    </source>
</evidence>
<feature type="transmembrane region" description="Helical" evidence="1">
    <location>
        <begin position="96"/>
        <end position="118"/>
    </location>
</feature>
<organism evidence="2">
    <name type="scientific">Paenibacillus sp. SYP-B3998</name>
    <dbReference type="NCBI Taxonomy" id="2678564"/>
    <lineage>
        <taxon>Bacteria</taxon>
        <taxon>Bacillati</taxon>
        <taxon>Bacillota</taxon>
        <taxon>Bacilli</taxon>
        <taxon>Bacillales</taxon>
        <taxon>Paenibacillaceae</taxon>
        <taxon>Paenibacillus</taxon>
    </lineage>
</organism>
<protein>
    <submittedName>
        <fullName evidence="2">Uncharacterized protein</fullName>
    </submittedName>
</protein>
<dbReference type="EMBL" id="JAAIKC010000013">
    <property type="protein sequence ID" value="NEW09136.1"/>
    <property type="molecule type" value="Genomic_DNA"/>
</dbReference>
<keyword evidence="1" id="KW-0472">Membrane</keyword>
<sequence>MNLPKDNQCSSEFPMHEDLLKNPFASSSPSYSNNPYTHYYQVPRKRKWIAGVVSLIIPGTGHFYLGFMQRGLFIMSLIILDIFAITALATQDEPNVPFITLFSLIIPVIYFYNVFDALRATDQVNRRIELGDFEQEEDHSLHRLLRGSNLGVILISLGVLFFLLSTKPSWFIDLFHLMGSYIGSVVLIAAGLGMFVLESRKNKSE</sequence>
<accession>A0A6G4A3R0</accession>
<evidence type="ECO:0000313" key="2">
    <source>
        <dbReference type="EMBL" id="NEW09136.1"/>
    </source>
</evidence>
<proteinExistence type="predicted"/>
<feature type="transmembrane region" description="Helical" evidence="1">
    <location>
        <begin position="150"/>
        <end position="172"/>
    </location>
</feature>
<name>A0A6G4A3R0_9BACL</name>